<accession>A0ABQ6GIW6</accession>
<keyword evidence="4" id="KW-1185">Reference proteome</keyword>
<dbReference type="PANTHER" id="PTHR11820:SF112">
    <property type="entry name" value="FUMARYLACETOACETATE HYDROLASE FAMILY PROTEIN (AFU_ORTHOLOGUE AFUA_1G02370)-RELATED"/>
    <property type="match status" value="1"/>
</dbReference>
<sequence length="285" mass="31225">MKLATIGYGGVEQGSIVRPEGYVTLAELNRMTGADWPTDVLELISTGRLDELTLWYNEGGRERLEEFPYVAVSKASLAPLYRHPRKIWGIGMNYSADEAERARLREEEEPVSFMKPDTAIIGDLESIVLPVQSERVTAEAELAIIIGRTCRNVSEEEALTAVAGVAAAIDTTAADIHARHMRYLTRAKSFDTFFTFGSELMTMDEAGELSELQVETWHNGSLAHASKLTGMIYPPAFLIAFHSQVMTLLPGDVILTGTPGAAVIRGGDVIECRVSGLQPLQNNVR</sequence>
<dbReference type="InterPro" id="IPR036663">
    <property type="entry name" value="Fumarylacetoacetase_C_sf"/>
</dbReference>
<feature type="domain" description="Fumarylacetoacetase-like C-terminal" evidence="2">
    <location>
        <begin position="86"/>
        <end position="285"/>
    </location>
</feature>
<proteinExistence type="predicted"/>
<gene>
    <name evidence="3" type="ORF">MU1_43910</name>
</gene>
<organism evidence="3 4">
    <name type="scientific">Paenibacillus glycanilyticus</name>
    <dbReference type="NCBI Taxonomy" id="126569"/>
    <lineage>
        <taxon>Bacteria</taxon>
        <taxon>Bacillati</taxon>
        <taxon>Bacillota</taxon>
        <taxon>Bacilli</taxon>
        <taxon>Bacillales</taxon>
        <taxon>Paenibacillaceae</taxon>
        <taxon>Paenibacillus</taxon>
    </lineage>
</organism>
<dbReference type="Pfam" id="PF01557">
    <property type="entry name" value="FAA_hydrolase"/>
    <property type="match status" value="1"/>
</dbReference>
<dbReference type="Proteomes" id="UP001157114">
    <property type="component" value="Unassembled WGS sequence"/>
</dbReference>
<comment type="caution">
    <text evidence="3">The sequence shown here is derived from an EMBL/GenBank/DDBJ whole genome shotgun (WGS) entry which is preliminary data.</text>
</comment>
<keyword evidence="1" id="KW-0479">Metal-binding</keyword>
<dbReference type="SUPFAM" id="SSF56529">
    <property type="entry name" value="FAH"/>
    <property type="match status" value="1"/>
</dbReference>
<dbReference type="InterPro" id="IPR011234">
    <property type="entry name" value="Fumarylacetoacetase-like_C"/>
</dbReference>
<evidence type="ECO:0000313" key="3">
    <source>
        <dbReference type="EMBL" id="GLX70045.1"/>
    </source>
</evidence>
<evidence type="ECO:0000256" key="1">
    <source>
        <dbReference type="ARBA" id="ARBA00022723"/>
    </source>
</evidence>
<evidence type="ECO:0000313" key="4">
    <source>
        <dbReference type="Proteomes" id="UP001157114"/>
    </source>
</evidence>
<dbReference type="PANTHER" id="PTHR11820">
    <property type="entry name" value="ACYLPYRUVASE"/>
    <property type="match status" value="1"/>
</dbReference>
<dbReference type="RefSeq" id="WP_284240802.1">
    <property type="nucleotide sequence ID" value="NZ_BSSQ01000016.1"/>
</dbReference>
<reference evidence="3 4" key="1">
    <citation type="submission" date="2023-03" db="EMBL/GenBank/DDBJ databases">
        <title>Draft genome sequence of the bacteria which degrade cell wall of Tricholomamatutake.</title>
        <authorList>
            <person name="Konishi Y."/>
            <person name="Fukuta Y."/>
            <person name="Shirasaka N."/>
        </authorList>
    </citation>
    <scope>NUCLEOTIDE SEQUENCE [LARGE SCALE GENOMIC DNA]</scope>
    <source>
        <strain evidence="4">mu1</strain>
    </source>
</reference>
<protein>
    <recommendedName>
        <fullName evidence="2">Fumarylacetoacetase-like C-terminal domain-containing protein</fullName>
    </recommendedName>
</protein>
<dbReference type="EMBL" id="BSSQ01000016">
    <property type="protein sequence ID" value="GLX70045.1"/>
    <property type="molecule type" value="Genomic_DNA"/>
</dbReference>
<dbReference type="Gene3D" id="3.90.850.10">
    <property type="entry name" value="Fumarylacetoacetase-like, C-terminal domain"/>
    <property type="match status" value="1"/>
</dbReference>
<evidence type="ECO:0000259" key="2">
    <source>
        <dbReference type="Pfam" id="PF01557"/>
    </source>
</evidence>
<name>A0ABQ6GIW6_9BACL</name>